<dbReference type="PANTHER" id="PTHR30573:SF0">
    <property type="entry name" value="QUINOLINATE SYNTHASE, CHLOROPLASTIC"/>
    <property type="match status" value="1"/>
</dbReference>
<dbReference type="GO" id="GO:0051539">
    <property type="term" value="F:4 iron, 4 sulfur cluster binding"/>
    <property type="evidence" value="ECO:0007669"/>
    <property type="project" value="UniProtKB-KW"/>
</dbReference>
<organism evidence="10">
    <name type="scientific">marine sediment metagenome</name>
    <dbReference type="NCBI Taxonomy" id="412755"/>
    <lineage>
        <taxon>unclassified sequences</taxon>
        <taxon>metagenomes</taxon>
        <taxon>ecological metagenomes</taxon>
    </lineage>
</organism>
<dbReference type="GO" id="GO:0046872">
    <property type="term" value="F:metal ion binding"/>
    <property type="evidence" value="ECO:0007669"/>
    <property type="project" value="UniProtKB-KW"/>
</dbReference>
<dbReference type="GO" id="GO:0034628">
    <property type="term" value="P:'de novo' NAD+ biosynthetic process from L-aspartate"/>
    <property type="evidence" value="ECO:0007669"/>
    <property type="project" value="TreeGrafter"/>
</dbReference>
<sequence>MIADRILKLKEEKDAIILAHNYQIGEVQDNADFVGDSLQLSIEASKVRNKIIVFCGVHFMAETAKILNPDKMVLLPDSNAGCPMADMITADQLRELKEKHPGAVVICYVNSTAEVKALSYICCTSSNAIKVVESVPGD</sequence>
<evidence type="ECO:0000313" key="10">
    <source>
        <dbReference type="EMBL" id="GAG10843.1"/>
    </source>
</evidence>
<dbReference type="GO" id="GO:0008987">
    <property type="term" value="F:quinolinate synthetase A activity"/>
    <property type="evidence" value="ECO:0007669"/>
    <property type="project" value="InterPro"/>
</dbReference>
<dbReference type="SUPFAM" id="SSF142754">
    <property type="entry name" value="NadA-like"/>
    <property type="match status" value="1"/>
</dbReference>
<evidence type="ECO:0000256" key="4">
    <source>
        <dbReference type="ARBA" id="ARBA00022485"/>
    </source>
</evidence>
<comment type="pathway">
    <text evidence="2">Cofactor biosynthesis; NAD(+) biosynthesis; quinolinate from iminoaspartate: step 1/1.</text>
</comment>
<name>X0VEE1_9ZZZZ</name>
<evidence type="ECO:0000256" key="7">
    <source>
        <dbReference type="ARBA" id="ARBA00022723"/>
    </source>
</evidence>
<evidence type="ECO:0000256" key="3">
    <source>
        <dbReference type="ARBA" id="ARBA00012669"/>
    </source>
</evidence>
<dbReference type="AlphaFoldDB" id="X0VEE1"/>
<dbReference type="GO" id="GO:0005829">
    <property type="term" value="C:cytosol"/>
    <property type="evidence" value="ECO:0007669"/>
    <property type="project" value="TreeGrafter"/>
</dbReference>
<dbReference type="UniPathway" id="UPA00253">
    <property type="reaction ID" value="UER00327"/>
</dbReference>
<evidence type="ECO:0000256" key="1">
    <source>
        <dbReference type="ARBA" id="ARBA00001966"/>
    </source>
</evidence>
<comment type="caution">
    <text evidence="10">The sequence shown here is derived from an EMBL/GenBank/DDBJ whole genome shotgun (WGS) entry which is preliminary data.</text>
</comment>
<keyword evidence="5" id="KW-0662">Pyridine nucleotide biosynthesis</keyword>
<evidence type="ECO:0000256" key="2">
    <source>
        <dbReference type="ARBA" id="ARBA00005065"/>
    </source>
</evidence>
<accession>X0VEE1</accession>
<dbReference type="InterPro" id="IPR036094">
    <property type="entry name" value="NadA_sf"/>
</dbReference>
<dbReference type="EMBL" id="BARS01027339">
    <property type="protein sequence ID" value="GAG10843.1"/>
    <property type="molecule type" value="Genomic_DNA"/>
</dbReference>
<evidence type="ECO:0000256" key="6">
    <source>
        <dbReference type="ARBA" id="ARBA00022679"/>
    </source>
</evidence>
<evidence type="ECO:0000256" key="8">
    <source>
        <dbReference type="ARBA" id="ARBA00023004"/>
    </source>
</evidence>
<dbReference type="Gene3D" id="3.40.50.10800">
    <property type="entry name" value="NadA-like"/>
    <property type="match status" value="2"/>
</dbReference>
<feature type="non-terminal residue" evidence="10">
    <location>
        <position position="138"/>
    </location>
</feature>
<dbReference type="Pfam" id="PF02445">
    <property type="entry name" value="NadA"/>
    <property type="match status" value="1"/>
</dbReference>
<protein>
    <recommendedName>
        <fullName evidence="3">quinolinate synthase</fullName>
        <ecNumber evidence="3">2.5.1.72</ecNumber>
    </recommendedName>
</protein>
<comment type="cofactor">
    <cofactor evidence="1">
        <name>[4Fe-4S] cluster</name>
        <dbReference type="ChEBI" id="CHEBI:49883"/>
    </cofactor>
</comment>
<evidence type="ECO:0000256" key="9">
    <source>
        <dbReference type="ARBA" id="ARBA00023014"/>
    </source>
</evidence>
<reference evidence="10" key="1">
    <citation type="journal article" date="2014" name="Front. Microbiol.">
        <title>High frequency of phylogenetically diverse reductive dehalogenase-homologous genes in deep subseafloor sedimentary metagenomes.</title>
        <authorList>
            <person name="Kawai M."/>
            <person name="Futagami T."/>
            <person name="Toyoda A."/>
            <person name="Takaki Y."/>
            <person name="Nishi S."/>
            <person name="Hori S."/>
            <person name="Arai W."/>
            <person name="Tsubouchi T."/>
            <person name="Morono Y."/>
            <person name="Uchiyama I."/>
            <person name="Ito T."/>
            <person name="Fujiyama A."/>
            <person name="Inagaki F."/>
            <person name="Takami H."/>
        </authorList>
    </citation>
    <scope>NUCLEOTIDE SEQUENCE</scope>
    <source>
        <strain evidence="10">Expedition CK06-06</strain>
    </source>
</reference>
<dbReference type="EC" id="2.5.1.72" evidence="3"/>
<evidence type="ECO:0000256" key="5">
    <source>
        <dbReference type="ARBA" id="ARBA00022642"/>
    </source>
</evidence>
<keyword evidence="7" id="KW-0479">Metal-binding</keyword>
<keyword evidence="4" id="KW-0004">4Fe-4S</keyword>
<keyword evidence="9" id="KW-0411">Iron-sulfur</keyword>
<dbReference type="InterPro" id="IPR003473">
    <property type="entry name" value="NadA"/>
</dbReference>
<proteinExistence type="predicted"/>
<dbReference type="PANTHER" id="PTHR30573">
    <property type="entry name" value="QUINOLINATE SYNTHETASE A"/>
    <property type="match status" value="1"/>
</dbReference>
<gene>
    <name evidence="10" type="ORF">S01H1_42954</name>
</gene>
<keyword evidence="6" id="KW-0808">Transferase</keyword>
<keyword evidence="8" id="KW-0408">Iron</keyword>